<dbReference type="RefSeq" id="WP_108848512.1">
    <property type="nucleotide sequence ID" value="NZ_CP015449.1"/>
</dbReference>
<keyword evidence="3" id="KW-1185">Reference proteome</keyword>
<dbReference type="EMBL" id="CP015449">
    <property type="protein sequence ID" value="AWH93160.1"/>
    <property type="molecule type" value="Genomic_DNA"/>
</dbReference>
<feature type="region of interest" description="Disordered" evidence="1">
    <location>
        <begin position="1"/>
        <end position="41"/>
    </location>
</feature>
<evidence type="ECO:0000313" key="3">
    <source>
        <dbReference type="Proteomes" id="UP000244928"/>
    </source>
</evidence>
<dbReference type="AlphaFoldDB" id="A0A2S1RA39"/>
<dbReference type="KEGG" id="dlu:A6035_14340"/>
<name>A0A2S1RA39_9ACTN</name>
<reference evidence="2 3" key="1">
    <citation type="submission" date="2016-04" db="EMBL/GenBank/DDBJ databases">
        <title>Complete genome sequence of Dietzia lutea YIM 80766T, a strain isolated from desert soil in Egypt.</title>
        <authorList>
            <person name="Zhao J."/>
            <person name="Hu B."/>
            <person name="Geng S."/>
            <person name="Nie Y."/>
            <person name="Tang Y."/>
        </authorList>
    </citation>
    <scope>NUCLEOTIDE SEQUENCE [LARGE SCALE GENOMIC DNA]</scope>
    <source>
        <strain evidence="2 3">YIM 80766</strain>
    </source>
</reference>
<gene>
    <name evidence="2" type="ORF">A6035_14340</name>
</gene>
<protein>
    <submittedName>
        <fullName evidence="2">Uncharacterized protein</fullName>
    </submittedName>
</protein>
<organism evidence="2 3">
    <name type="scientific">Dietzia lutea</name>
    <dbReference type="NCBI Taxonomy" id="546160"/>
    <lineage>
        <taxon>Bacteria</taxon>
        <taxon>Bacillati</taxon>
        <taxon>Actinomycetota</taxon>
        <taxon>Actinomycetes</taxon>
        <taxon>Mycobacteriales</taxon>
        <taxon>Dietziaceae</taxon>
        <taxon>Dietzia</taxon>
    </lineage>
</organism>
<sequence length="76" mass="7762">MSARPPFGPPFGRGRASLGRLLQRDHTPWPENAGQAGESALAAQAETGHVVAALISGAYPAPWEVFGGPAGLPDTA</sequence>
<accession>A0A2S1RA39</accession>
<dbReference type="Proteomes" id="UP000244928">
    <property type="component" value="Chromosome"/>
</dbReference>
<evidence type="ECO:0000256" key="1">
    <source>
        <dbReference type="SAM" id="MobiDB-lite"/>
    </source>
</evidence>
<proteinExistence type="predicted"/>
<evidence type="ECO:0000313" key="2">
    <source>
        <dbReference type="EMBL" id="AWH93160.1"/>
    </source>
</evidence>